<feature type="signal peptide" evidence="19">
    <location>
        <begin position="1"/>
        <end position="25"/>
    </location>
</feature>
<evidence type="ECO:0000256" key="11">
    <source>
        <dbReference type="ARBA" id="ARBA00022989"/>
    </source>
</evidence>
<name>A0A314UQ12_PRUYE</name>
<evidence type="ECO:0000256" key="14">
    <source>
        <dbReference type="ARBA" id="ARBA00023180"/>
    </source>
</evidence>
<dbReference type="FunFam" id="3.30.430.20:FF:000002">
    <property type="entry name" value="Cysteine-rich receptor-like protein kinase 10"/>
    <property type="match status" value="1"/>
</dbReference>
<dbReference type="InterPro" id="IPR038408">
    <property type="entry name" value="GNK2_sf"/>
</dbReference>
<dbReference type="SUPFAM" id="SSF56112">
    <property type="entry name" value="Protein kinase-like (PK-like)"/>
    <property type="match status" value="1"/>
</dbReference>
<evidence type="ECO:0000256" key="4">
    <source>
        <dbReference type="ARBA" id="ARBA00022679"/>
    </source>
</evidence>
<keyword evidence="12 18" id="KW-0472">Membrane</keyword>
<gene>
    <name evidence="22" type="ORF">Pyn_31146</name>
</gene>
<dbReference type="Pfam" id="PF01657">
    <property type="entry name" value="Stress-antifung"/>
    <property type="match status" value="2"/>
</dbReference>
<dbReference type="InterPro" id="IPR002902">
    <property type="entry name" value="GNK2"/>
</dbReference>
<dbReference type="Gene3D" id="1.10.510.10">
    <property type="entry name" value="Transferase(Phosphotransferase) domain 1"/>
    <property type="match status" value="1"/>
</dbReference>
<evidence type="ECO:0000256" key="1">
    <source>
        <dbReference type="ARBA" id="ARBA00004167"/>
    </source>
</evidence>
<keyword evidence="9 22" id="KW-0418">Kinase</keyword>
<evidence type="ECO:0000256" key="9">
    <source>
        <dbReference type="ARBA" id="ARBA00022777"/>
    </source>
</evidence>
<reference evidence="22 23" key="1">
    <citation type="submission" date="2018-02" db="EMBL/GenBank/DDBJ databases">
        <title>Draft genome of wild Prunus yedoensis var. nudiflora.</title>
        <authorList>
            <person name="Baek S."/>
            <person name="Kim J.-H."/>
            <person name="Choi K."/>
            <person name="Kim G.-B."/>
            <person name="Cho A."/>
            <person name="Jang H."/>
            <person name="Shin C.-H."/>
            <person name="Yu H.-J."/>
            <person name="Mun J.-H."/>
        </authorList>
    </citation>
    <scope>NUCLEOTIDE SEQUENCE [LARGE SCALE GENOMIC DNA]</scope>
    <source>
        <strain evidence="23">cv. Jeju island</strain>
        <tissue evidence="22">Leaf</tissue>
    </source>
</reference>
<keyword evidence="11 18" id="KW-1133">Transmembrane helix</keyword>
<keyword evidence="8 17" id="KW-0547">Nucleotide-binding</keyword>
<accession>A0A314UQ12</accession>
<dbReference type="PANTHER" id="PTHR27002">
    <property type="entry name" value="RECEPTOR-LIKE SERINE/THREONINE-PROTEIN KINASE SD1-8"/>
    <property type="match status" value="1"/>
</dbReference>
<dbReference type="FunFam" id="1.10.510.10:FF:000129">
    <property type="entry name" value="cysteine-rich receptor-like protein kinase 10"/>
    <property type="match status" value="1"/>
</dbReference>
<feature type="domain" description="Gnk2-homologous" evidence="21">
    <location>
        <begin position="26"/>
        <end position="132"/>
    </location>
</feature>
<dbReference type="AlphaFoldDB" id="A0A314UQ12"/>
<evidence type="ECO:0000256" key="16">
    <source>
        <dbReference type="ARBA" id="ARBA00047951"/>
    </source>
</evidence>
<dbReference type="FunFam" id="3.30.200.20:FF:000142">
    <property type="entry name" value="Cysteine-rich receptor-like protein kinase 10"/>
    <property type="match status" value="1"/>
</dbReference>
<feature type="domain" description="Gnk2-homologous" evidence="21">
    <location>
        <begin position="138"/>
        <end position="246"/>
    </location>
</feature>
<comment type="catalytic activity">
    <reaction evidence="15">
        <text>L-seryl-[protein] + ATP = O-phospho-L-seryl-[protein] + ADP + H(+)</text>
        <dbReference type="Rhea" id="RHEA:17989"/>
        <dbReference type="Rhea" id="RHEA-COMP:9863"/>
        <dbReference type="Rhea" id="RHEA-COMP:11604"/>
        <dbReference type="ChEBI" id="CHEBI:15378"/>
        <dbReference type="ChEBI" id="CHEBI:29999"/>
        <dbReference type="ChEBI" id="CHEBI:30616"/>
        <dbReference type="ChEBI" id="CHEBI:83421"/>
        <dbReference type="ChEBI" id="CHEBI:456216"/>
    </reaction>
</comment>
<evidence type="ECO:0000256" key="18">
    <source>
        <dbReference type="SAM" id="Phobius"/>
    </source>
</evidence>
<comment type="catalytic activity">
    <reaction evidence="16">
        <text>L-threonyl-[protein] + ATP = O-phospho-L-threonyl-[protein] + ADP + H(+)</text>
        <dbReference type="Rhea" id="RHEA:46608"/>
        <dbReference type="Rhea" id="RHEA-COMP:11060"/>
        <dbReference type="Rhea" id="RHEA-COMP:11605"/>
        <dbReference type="ChEBI" id="CHEBI:15378"/>
        <dbReference type="ChEBI" id="CHEBI:30013"/>
        <dbReference type="ChEBI" id="CHEBI:30616"/>
        <dbReference type="ChEBI" id="CHEBI:61977"/>
        <dbReference type="ChEBI" id="CHEBI:456216"/>
    </reaction>
</comment>
<dbReference type="InterPro" id="IPR000719">
    <property type="entry name" value="Prot_kinase_dom"/>
</dbReference>
<dbReference type="Gene3D" id="3.30.430.20">
    <property type="entry name" value="Gnk2 domain, C-X8-C-X2-C motif"/>
    <property type="match status" value="2"/>
</dbReference>
<comment type="subcellular location">
    <subcellularLocation>
        <location evidence="1">Membrane</location>
        <topology evidence="1">Single-pass membrane protein</topology>
    </subcellularLocation>
</comment>
<evidence type="ECO:0000256" key="5">
    <source>
        <dbReference type="ARBA" id="ARBA00022692"/>
    </source>
</evidence>
<dbReference type="SMART" id="SM00220">
    <property type="entry name" value="S_TKc"/>
    <property type="match status" value="1"/>
</dbReference>
<dbReference type="GO" id="GO:0005524">
    <property type="term" value="F:ATP binding"/>
    <property type="evidence" value="ECO:0007669"/>
    <property type="project" value="UniProtKB-UniRule"/>
</dbReference>
<keyword evidence="14" id="KW-0325">Glycoprotein</keyword>
<dbReference type="Pfam" id="PF07714">
    <property type="entry name" value="PK_Tyr_Ser-Thr"/>
    <property type="match status" value="1"/>
</dbReference>
<dbReference type="GO" id="GO:0004674">
    <property type="term" value="F:protein serine/threonine kinase activity"/>
    <property type="evidence" value="ECO:0007669"/>
    <property type="project" value="UniProtKB-KW"/>
</dbReference>
<dbReference type="Proteomes" id="UP000250321">
    <property type="component" value="Unassembled WGS sequence"/>
</dbReference>
<keyword evidence="5 18" id="KW-0812">Transmembrane</keyword>
<evidence type="ECO:0000256" key="6">
    <source>
        <dbReference type="ARBA" id="ARBA00022729"/>
    </source>
</evidence>
<dbReference type="EMBL" id="PJQY01003512">
    <property type="protein sequence ID" value="PQM36829.1"/>
    <property type="molecule type" value="Genomic_DNA"/>
</dbReference>
<feature type="transmembrane region" description="Helical" evidence="18">
    <location>
        <begin position="284"/>
        <end position="308"/>
    </location>
</feature>
<comment type="caution">
    <text evidence="22">The sequence shown here is derived from an EMBL/GenBank/DDBJ whole genome shotgun (WGS) entry which is preliminary data.</text>
</comment>
<dbReference type="OrthoDB" id="688481at2759"/>
<protein>
    <submittedName>
        <fullName evidence="22">Cysteine-rich receptor-like protein kinase 25</fullName>
    </submittedName>
</protein>
<keyword evidence="4" id="KW-0808">Transferase</keyword>
<dbReference type="InterPro" id="IPR001245">
    <property type="entry name" value="Ser-Thr/Tyr_kinase_cat_dom"/>
</dbReference>
<evidence type="ECO:0000256" key="13">
    <source>
        <dbReference type="ARBA" id="ARBA00023170"/>
    </source>
</evidence>
<organism evidence="22 23">
    <name type="scientific">Prunus yedoensis var. nudiflora</name>
    <dbReference type="NCBI Taxonomy" id="2094558"/>
    <lineage>
        <taxon>Eukaryota</taxon>
        <taxon>Viridiplantae</taxon>
        <taxon>Streptophyta</taxon>
        <taxon>Embryophyta</taxon>
        <taxon>Tracheophyta</taxon>
        <taxon>Spermatophyta</taxon>
        <taxon>Magnoliopsida</taxon>
        <taxon>eudicotyledons</taxon>
        <taxon>Gunneridae</taxon>
        <taxon>Pentapetalae</taxon>
        <taxon>rosids</taxon>
        <taxon>fabids</taxon>
        <taxon>Rosales</taxon>
        <taxon>Rosaceae</taxon>
        <taxon>Amygdaloideae</taxon>
        <taxon>Amygdaleae</taxon>
        <taxon>Prunus</taxon>
    </lineage>
</organism>
<evidence type="ECO:0000256" key="10">
    <source>
        <dbReference type="ARBA" id="ARBA00022840"/>
    </source>
</evidence>
<feature type="chain" id="PRO_5016314692" evidence="19">
    <location>
        <begin position="26"/>
        <end position="676"/>
    </location>
</feature>
<keyword evidence="23" id="KW-1185">Reference proteome</keyword>
<evidence type="ECO:0000313" key="23">
    <source>
        <dbReference type="Proteomes" id="UP000250321"/>
    </source>
</evidence>
<dbReference type="InterPro" id="IPR008271">
    <property type="entry name" value="Ser/Thr_kinase_AS"/>
</dbReference>
<evidence type="ECO:0000256" key="15">
    <source>
        <dbReference type="ARBA" id="ARBA00047558"/>
    </source>
</evidence>
<dbReference type="PROSITE" id="PS00108">
    <property type="entry name" value="PROTEIN_KINASE_ST"/>
    <property type="match status" value="1"/>
</dbReference>
<sequence>MPSFNLNGLMTLVLGLLSLSSLSEADYRHHFCPNTTSFTPNSTYEFNLNNLLSSLTSNATRELGFFNTPFDTQDPNTAVYGSFVCRGDVTSDVCQRCVATAARDTVQKYCLLRKVTIIWYDDCMVRYSNVSFFGNMEDAPIFYVRSSVNITNSSRFNEVLAETITGLVPVAANVASGAKKFATKESNFTGLQELYTLVQCTPDLSSTSCDRCLRGAISLLPACCNGKRGGRVLNPSCNIRYEAYPFYTTVAVPPPLAPPAPPTPLLPRPPPVSVTRSQGKDDQISSLIIVAVVVPIAILPFLVGCFFFTRRAKKKYNVTQQKNVRNEITSVESLQFDLRTIEAATNNFSDQNRLGEGGFGEVYKGTLADGQQIAVKRLSRGSGQGAEEFKNEVVLVAKLQHRNLVRLLGFCSEGEEKILVYELVENKSLDHFLFDSKNQVKLDWSSRYKIIGGIARGLLYLHQDSPLKIIHRDLKASNILLDGDMNPKIADFGMARIVGVDQTQGSTKRIVGTYGYMPPEYVMHGQFSVKSDVYSLGVLILEIVTGKKNTSFYNSDRGEDLLSYAWRHRRDGTPLELLDPNLRDSYAKAEVTRCVHIGLLCVQENPDERPTMQSIVLMLSSYYFVTMALPQKPAFFPHSRTELNMPSLTTESSDPTTSNSLRFSVNEASITELYPR</sequence>
<dbReference type="GO" id="GO:0006979">
    <property type="term" value="P:response to oxidative stress"/>
    <property type="evidence" value="ECO:0007669"/>
    <property type="project" value="UniProtKB-ARBA"/>
</dbReference>
<dbReference type="GO" id="GO:0005886">
    <property type="term" value="C:plasma membrane"/>
    <property type="evidence" value="ECO:0007669"/>
    <property type="project" value="TreeGrafter"/>
</dbReference>
<keyword evidence="3" id="KW-0597">Phosphoprotein</keyword>
<dbReference type="PROSITE" id="PS50011">
    <property type="entry name" value="PROTEIN_KINASE_DOM"/>
    <property type="match status" value="1"/>
</dbReference>
<feature type="binding site" evidence="17">
    <location>
        <position position="376"/>
    </location>
    <ligand>
        <name>ATP</name>
        <dbReference type="ChEBI" id="CHEBI:30616"/>
    </ligand>
</feature>
<dbReference type="GO" id="GO:0042742">
    <property type="term" value="P:defense response to bacterium"/>
    <property type="evidence" value="ECO:0007669"/>
    <property type="project" value="TreeGrafter"/>
</dbReference>
<evidence type="ECO:0000256" key="17">
    <source>
        <dbReference type="PROSITE-ProRule" id="PRU10141"/>
    </source>
</evidence>
<evidence type="ECO:0000256" key="2">
    <source>
        <dbReference type="ARBA" id="ARBA00022527"/>
    </source>
</evidence>
<dbReference type="PROSITE" id="PS51473">
    <property type="entry name" value="GNK2"/>
    <property type="match status" value="2"/>
</dbReference>
<evidence type="ECO:0000256" key="12">
    <source>
        <dbReference type="ARBA" id="ARBA00023136"/>
    </source>
</evidence>
<keyword evidence="10 17" id="KW-0067">ATP-binding</keyword>
<dbReference type="FunFam" id="3.30.430.20:FF:000003">
    <property type="entry name" value="Cysteine-rich RLK (RECEPTOR-like protein kinase) 10"/>
    <property type="match status" value="1"/>
</dbReference>
<keyword evidence="7" id="KW-0677">Repeat</keyword>
<evidence type="ECO:0000256" key="8">
    <source>
        <dbReference type="ARBA" id="ARBA00022741"/>
    </source>
</evidence>
<feature type="domain" description="Protein kinase" evidence="20">
    <location>
        <begin position="348"/>
        <end position="625"/>
    </location>
</feature>
<dbReference type="InterPro" id="IPR011009">
    <property type="entry name" value="Kinase-like_dom_sf"/>
</dbReference>
<dbReference type="CDD" id="cd23509">
    <property type="entry name" value="Gnk2-like"/>
    <property type="match status" value="2"/>
</dbReference>
<dbReference type="STRING" id="2094558.A0A314UQ12"/>
<dbReference type="CDD" id="cd14066">
    <property type="entry name" value="STKc_IRAK"/>
    <property type="match status" value="1"/>
</dbReference>
<evidence type="ECO:0000256" key="3">
    <source>
        <dbReference type="ARBA" id="ARBA00022553"/>
    </source>
</evidence>
<dbReference type="Gene3D" id="3.30.200.20">
    <property type="entry name" value="Phosphorylase Kinase, domain 1"/>
    <property type="match status" value="1"/>
</dbReference>
<evidence type="ECO:0000256" key="19">
    <source>
        <dbReference type="SAM" id="SignalP"/>
    </source>
</evidence>
<dbReference type="InterPro" id="IPR017441">
    <property type="entry name" value="Protein_kinase_ATP_BS"/>
</dbReference>
<keyword evidence="6 19" id="KW-0732">Signal</keyword>
<dbReference type="PROSITE" id="PS00107">
    <property type="entry name" value="PROTEIN_KINASE_ATP"/>
    <property type="match status" value="1"/>
</dbReference>
<evidence type="ECO:0000313" key="22">
    <source>
        <dbReference type="EMBL" id="PQM36829.1"/>
    </source>
</evidence>
<evidence type="ECO:0000256" key="7">
    <source>
        <dbReference type="ARBA" id="ARBA00022737"/>
    </source>
</evidence>
<proteinExistence type="predicted"/>
<keyword evidence="2" id="KW-0723">Serine/threonine-protein kinase</keyword>
<dbReference type="PANTHER" id="PTHR27002:SF1096">
    <property type="entry name" value="GNK2-HOMOLOGOUS DOMAIN-CONTAINING PROTEIN"/>
    <property type="match status" value="1"/>
</dbReference>
<keyword evidence="13 22" id="KW-0675">Receptor</keyword>
<evidence type="ECO:0000259" key="20">
    <source>
        <dbReference type="PROSITE" id="PS50011"/>
    </source>
</evidence>
<evidence type="ECO:0000259" key="21">
    <source>
        <dbReference type="PROSITE" id="PS51473"/>
    </source>
</evidence>